<accession>I4BBD4</accession>
<dbReference type="HOGENOM" id="CLU_1155985_0_0_12"/>
<gene>
    <name evidence="1" type="ordered locus">Turpa_3957</name>
</gene>
<evidence type="ECO:0000313" key="1">
    <source>
        <dbReference type="EMBL" id="AFM14591.1"/>
    </source>
</evidence>
<keyword evidence="2" id="KW-1185">Reference proteome</keyword>
<dbReference type="KEGG" id="tpx:Turpa_3957"/>
<dbReference type="Proteomes" id="UP000006048">
    <property type="component" value="Chromosome"/>
</dbReference>
<dbReference type="EMBL" id="CP002959">
    <property type="protein sequence ID" value="AFM14591.1"/>
    <property type="molecule type" value="Genomic_DNA"/>
</dbReference>
<protein>
    <submittedName>
        <fullName evidence="1">Uncharacterized protein</fullName>
    </submittedName>
</protein>
<proteinExistence type="predicted"/>
<organism evidence="1 2">
    <name type="scientific">Turneriella parva (strain ATCC BAA-1111 / DSM 21527 / NCTC 11395 / H)</name>
    <name type="common">Leptospira parva</name>
    <dbReference type="NCBI Taxonomy" id="869212"/>
    <lineage>
        <taxon>Bacteria</taxon>
        <taxon>Pseudomonadati</taxon>
        <taxon>Spirochaetota</taxon>
        <taxon>Spirochaetia</taxon>
        <taxon>Leptospirales</taxon>
        <taxon>Leptospiraceae</taxon>
        <taxon>Turneriella</taxon>
    </lineage>
</organism>
<sequence length="240" mass="26523">MRIFAVTILLACTPLVALGEGELQFSLGGRAYATQHAAALVTTRNGKSRIVVAVKDINQRFLLMLSADVAAGNEKQPLYLSSADTDLAVTLRSSQGVFSLLPQQQLAKDANITYVEQVNIETDEFEDELESPAEIQDRLRGKFHARRKRKKMRSEYRRVKPAWTRMSRQNRLETGAGVIQNGAFRDTHFTLQLTPNVVNGKVVSYQGSFSGSGRFAAQSGSGEIKMLSGGRFHVRVEHAP</sequence>
<dbReference type="RefSeq" id="WP_014805067.1">
    <property type="nucleotide sequence ID" value="NC_018020.1"/>
</dbReference>
<evidence type="ECO:0000313" key="2">
    <source>
        <dbReference type="Proteomes" id="UP000006048"/>
    </source>
</evidence>
<dbReference type="AlphaFoldDB" id="I4BBD4"/>
<name>I4BBD4_TURPD</name>
<reference evidence="1 2" key="1">
    <citation type="submission" date="2012-06" db="EMBL/GenBank/DDBJ databases">
        <title>The complete chromosome of genome of Turneriella parva DSM 21527.</title>
        <authorList>
            <consortium name="US DOE Joint Genome Institute (JGI-PGF)"/>
            <person name="Lucas S."/>
            <person name="Han J."/>
            <person name="Lapidus A."/>
            <person name="Bruce D."/>
            <person name="Goodwin L."/>
            <person name="Pitluck S."/>
            <person name="Peters L."/>
            <person name="Kyrpides N."/>
            <person name="Mavromatis K."/>
            <person name="Ivanova N."/>
            <person name="Mikhailova N."/>
            <person name="Chertkov O."/>
            <person name="Detter J.C."/>
            <person name="Tapia R."/>
            <person name="Han C."/>
            <person name="Land M."/>
            <person name="Hauser L."/>
            <person name="Markowitz V."/>
            <person name="Cheng J.-F."/>
            <person name="Hugenholtz P."/>
            <person name="Woyke T."/>
            <person name="Wu D."/>
            <person name="Gronow S."/>
            <person name="Wellnitz S."/>
            <person name="Brambilla E."/>
            <person name="Klenk H.-P."/>
            <person name="Eisen J.A."/>
        </authorList>
    </citation>
    <scope>NUCLEOTIDE SEQUENCE [LARGE SCALE GENOMIC DNA]</scope>
    <source>
        <strain evidence="2">ATCC BAA-1111 / DSM 21527 / NCTC 11395 / H</strain>
    </source>
</reference>
<dbReference type="STRING" id="869212.Turpa_3957"/>